<dbReference type="InterPro" id="IPR050793">
    <property type="entry name" value="CMP-NeuNAc_synthase"/>
</dbReference>
<dbReference type="EMBL" id="ANOG01000770">
    <property type="protein sequence ID" value="EMI17663.1"/>
    <property type="molecule type" value="Genomic_DNA"/>
</dbReference>
<gene>
    <name evidence="1" type="ORF">RMSM_05432</name>
</gene>
<reference evidence="1 2" key="1">
    <citation type="journal article" date="2013" name="Mar. Genomics">
        <title>Expression of sulfatases in Rhodopirellula baltica and the diversity of sulfatases in the genus Rhodopirellula.</title>
        <authorList>
            <person name="Wegner C.E."/>
            <person name="Richter-Heitmann T."/>
            <person name="Klindworth A."/>
            <person name="Klockow C."/>
            <person name="Richter M."/>
            <person name="Achstetter T."/>
            <person name="Glockner F.O."/>
            <person name="Harder J."/>
        </authorList>
    </citation>
    <scope>NUCLEOTIDE SEQUENCE [LARGE SCALE GENOMIC DNA]</scope>
    <source>
        <strain evidence="1 2">SM1</strain>
    </source>
</reference>
<dbReference type="Proteomes" id="UP000011991">
    <property type="component" value="Unassembled WGS sequence"/>
</dbReference>
<dbReference type="PANTHER" id="PTHR21485">
    <property type="entry name" value="HAD SUPERFAMILY MEMBERS CMAS AND KDSC"/>
    <property type="match status" value="1"/>
</dbReference>
<evidence type="ECO:0000313" key="2">
    <source>
        <dbReference type="Proteomes" id="UP000011991"/>
    </source>
</evidence>
<evidence type="ECO:0000313" key="1">
    <source>
        <dbReference type="EMBL" id="EMI17663.1"/>
    </source>
</evidence>
<dbReference type="CDD" id="cd02513">
    <property type="entry name" value="CMP-NeuAc_Synthase"/>
    <property type="match status" value="1"/>
</dbReference>
<comment type="caution">
    <text evidence="1">The sequence shown here is derived from an EMBL/GenBank/DDBJ whole genome shotgun (WGS) entry which is preliminary data.</text>
</comment>
<dbReference type="InterPro" id="IPR003329">
    <property type="entry name" value="Cytidylyl_trans"/>
</dbReference>
<sequence>MRVLGIVIARGGSKGIPRKNVRELCGKPLLQYTAEAALAAKKLTRVVLTTECDEIASVGRACGLEVPFIRPAELAKDDTPSLPVIQHTVDFLQQQGDRFDAVLTLQPTNPLRLPSDIDGAIDLLETSGADSVISFVDVGEKHPARMKFVGEDGRVIDPPFAEEFEGQRRQDLRPLYLREGSIYLTQRSVLMDQHSFKGQDCRAWIMPPHRACNIDTPFDMQMAEWLITSGIAWGEAVQ</sequence>
<dbReference type="SUPFAM" id="SSF53448">
    <property type="entry name" value="Nucleotide-diphospho-sugar transferases"/>
    <property type="match status" value="1"/>
</dbReference>
<dbReference type="GO" id="GO:0008781">
    <property type="term" value="F:N-acylneuraminate cytidylyltransferase activity"/>
    <property type="evidence" value="ECO:0007669"/>
    <property type="project" value="TreeGrafter"/>
</dbReference>
<accession>M5RDW5</accession>
<dbReference type="AlphaFoldDB" id="M5RDW5"/>
<dbReference type="PANTHER" id="PTHR21485:SF6">
    <property type="entry name" value="N-ACYLNEURAMINATE CYTIDYLYLTRANSFERASE-RELATED"/>
    <property type="match status" value="1"/>
</dbReference>
<protein>
    <submittedName>
        <fullName evidence="1">CMP-N-acetylneuraminic acid synthetase</fullName>
    </submittedName>
</protein>
<organism evidence="1 2">
    <name type="scientific">Rhodopirellula maiorica SM1</name>
    <dbReference type="NCBI Taxonomy" id="1265738"/>
    <lineage>
        <taxon>Bacteria</taxon>
        <taxon>Pseudomonadati</taxon>
        <taxon>Planctomycetota</taxon>
        <taxon>Planctomycetia</taxon>
        <taxon>Pirellulales</taxon>
        <taxon>Pirellulaceae</taxon>
        <taxon>Novipirellula</taxon>
    </lineage>
</organism>
<dbReference type="Gene3D" id="3.90.550.10">
    <property type="entry name" value="Spore Coat Polysaccharide Biosynthesis Protein SpsA, Chain A"/>
    <property type="match status" value="1"/>
</dbReference>
<dbReference type="PATRIC" id="fig|1265738.3.peg.5439"/>
<proteinExistence type="predicted"/>
<name>M5RDW5_9BACT</name>
<dbReference type="Pfam" id="PF02348">
    <property type="entry name" value="CTP_transf_3"/>
    <property type="match status" value="1"/>
</dbReference>
<dbReference type="OrthoDB" id="9805604at2"/>
<dbReference type="RefSeq" id="WP_008703120.1">
    <property type="nucleotide sequence ID" value="NZ_ANOG01000770.1"/>
</dbReference>
<keyword evidence="2" id="KW-1185">Reference proteome</keyword>
<dbReference type="InterPro" id="IPR029044">
    <property type="entry name" value="Nucleotide-diphossugar_trans"/>
</dbReference>